<dbReference type="AlphaFoldDB" id="A0AAD4LQ11"/>
<keyword evidence="3" id="KW-1185">Reference proteome</keyword>
<protein>
    <recommendedName>
        <fullName evidence="4">DUF5745 domain-containing protein</fullName>
    </recommendedName>
</protein>
<sequence>MSSELAAFDSSSPLVDPLNTLLDLLDLPFVLDTPLDLTPSLLLAILESLLQSRLPISTSIRESRSDVAKVQAMKIFLGVLETDVLNEDVGLSDIDPRRLAAGEWEEVVFIAELLCWLGKQMGLLPTKNTSSSKPPERPLSTAGENTGPILETSHLAPPSARSTASNSIVSGYSFNKEYEESDTTVQSANSEVTEAPQPRSERPDPDHRHRHRPLPQCIHEIEDPSFLAQEDEDLSYAEARSFGRDSIETSESDIVGASCDCSWAEAASTPFDSKDPSTSAVRYDGYIQEHQITRHTSPSQHALALLDERAKLLSRLANLDLYAQ</sequence>
<feature type="region of interest" description="Disordered" evidence="1">
    <location>
        <begin position="179"/>
        <end position="212"/>
    </location>
</feature>
<evidence type="ECO:0008006" key="4">
    <source>
        <dbReference type="Google" id="ProtNLM"/>
    </source>
</evidence>
<feature type="region of interest" description="Disordered" evidence="1">
    <location>
        <begin position="126"/>
        <end position="166"/>
    </location>
</feature>
<organism evidence="2 3">
    <name type="scientific">Lactarius akahatsu</name>
    <dbReference type="NCBI Taxonomy" id="416441"/>
    <lineage>
        <taxon>Eukaryota</taxon>
        <taxon>Fungi</taxon>
        <taxon>Dikarya</taxon>
        <taxon>Basidiomycota</taxon>
        <taxon>Agaricomycotina</taxon>
        <taxon>Agaricomycetes</taxon>
        <taxon>Russulales</taxon>
        <taxon>Russulaceae</taxon>
        <taxon>Lactarius</taxon>
    </lineage>
</organism>
<dbReference type="Proteomes" id="UP001201163">
    <property type="component" value="Unassembled WGS sequence"/>
</dbReference>
<dbReference type="EMBL" id="JAKELL010000005">
    <property type="protein sequence ID" value="KAH8998437.1"/>
    <property type="molecule type" value="Genomic_DNA"/>
</dbReference>
<name>A0AAD4LQ11_9AGAM</name>
<proteinExistence type="predicted"/>
<evidence type="ECO:0000313" key="2">
    <source>
        <dbReference type="EMBL" id="KAH8998437.1"/>
    </source>
</evidence>
<evidence type="ECO:0000313" key="3">
    <source>
        <dbReference type="Proteomes" id="UP001201163"/>
    </source>
</evidence>
<evidence type="ECO:0000256" key="1">
    <source>
        <dbReference type="SAM" id="MobiDB-lite"/>
    </source>
</evidence>
<feature type="compositionally biased region" description="Polar residues" evidence="1">
    <location>
        <begin position="183"/>
        <end position="192"/>
    </location>
</feature>
<accession>A0AAD4LQ11</accession>
<reference evidence="2" key="1">
    <citation type="submission" date="2022-01" db="EMBL/GenBank/DDBJ databases">
        <title>Comparative genomics reveals a dynamic genome evolution in the ectomycorrhizal milk-cap (Lactarius) mushrooms.</title>
        <authorList>
            <consortium name="DOE Joint Genome Institute"/>
            <person name="Lebreton A."/>
            <person name="Tang N."/>
            <person name="Kuo A."/>
            <person name="LaButti K."/>
            <person name="Drula E."/>
            <person name="Barry K."/>
            <person name="Clum A."/>
            <person name="Lipzen A."/>
            <person name="Mousain D."/>
            <person name="Ng V."/>
            <person name="Wang R."/>
            <person name="Wang X."/>
            <person name="Dai Y."/>
            <person name="Henrissat B."/>
            <person name="Grigoriev I.V."/>
            <person name="Guerin-Laguette A."/>
            <person name="Yu F."/>
            <person name="Martin F.M."/>
        </authorList>
    </citation>
    <scope>NUCLEOTIDE SEQUENCE</scope>
    <source>
        <strain evidence="2">QP</strain>
    </source>
</reference>
<comment type="caution">
    <text evidence="2">The sequence shown here is derived from an EMBL/GenBank/DDBJ whole genome shotgun (WGS) entry which is preliminary data.</text>
</comment>
<gene>
    <name evidence="2" type="ORF">EDB92DRAFT_1932894</name>
</gene>